<comment type="similarity">
    <text evidence="2">Belongs to the EamA transporter family.</text>
</comment>
<dbReference type="Pfam" id="PF00892">
    <property type="entry name" value="EamA"/>
    <property type="match status" value="1"/>
</dbReference>
<sequence length="302" mass="32821">MPPKDPASDSPSGLPHAIGAYLVWGLLPLYLRLVHSVPPFEFVGWRLIFTLPVCLAIVALRRQGAEVLAALGNPRTLGLLLLSALLIGANWLLYITAIQEGHVFATSLGYYINPLMNVLAGTLFLGEKLNRRQWTAVAIAAAGVSLLAWDAREMLGIALALAITFSGYGLARRFAPVGSLPGLTIETILLLVPAIGIVVWQTQDHGTAFGRDMRTDLLLPLSGVLTAIPLLMFATATRRMNYSTLGFIQYLSPTIVFLLGLFVFHEPLRPVQLVCFLLIWTAAAVFVWDLLSRRRASGQAPA</sequence>
<name>A0ABU8S0W1_9SPHN</name>
<organism evidence="10 11">
    <name type="scientific">Novosphingobium anseongense</name>
    <dbReference type="NCBI Taxonomy" id="3133436"/>
    <lineage>
        <taxon>Bacteria</taxon>
        <taxon>Pseudomonadati</taxon>
        <taxon>Pseudomonadota</taxon>
        <taxon>Alphaproteobacteria</taxon>
        <taxon>Sphingomonadales</taxon>
        <taxon>Sphingomonadaceae</taxon>
        <taxon>Novosphingobium</taxon>
    </lineage>
</organism>
<evidence type="ECO:0000313" key="10">
    <source>
        <dbReference type="EMBL" id="MEJ5978637.1"/>
    </source>
</evidence>
<keyword evidence="11" id="KW-1185">Reference proteome</keyword>
<dbReference type="InterPro" id="IPR004626">
    <property type="entry name" value="RarD"/>
</dbReference>
<feature type="transmembrane region" description="Helical" evidence="8">
    <location>
        <begin position="271"/>
        <end position="291"/>
    </location>
</feature>
<dbReference type="PANTHER" id="PTHR22911">
    <property type="entry name" value="ACYL-MALONYL CONDENSING ENZYME-RELATED"/>
    <property type="match status" value="1"/>
</dbReference>
<dbReference type="InterPro" id="IPR000620">
    <property type="entry name" value="EamA_dom"/>
</dbReference>
<feature type="transmembrane region" description="Helical" evidence="8">
    <location>
        <begin position="217"/>
        <end position="235"/>
    </location>
</feature>
<comment type="subcellular location">
    <subcellularLocation>
        <location evidence="1">Cell membrane</location>
        <topology evidence="1">Multi-pass membrane protein</topology>
    </subcellularLocation>
</comment>
<feature type="transmembrane region" description="Helical" evidence="8">
    <location>
        <begin position="155"/>
        <end position="171"/>
    </location>
</feature>
<dbReference type="PANTHER" id="PTHR22911:SF137">
    <property type="entry name" value="SOLUTE CARRIER FAMILY 35 MEMBER G2-RELATED"/>
    <property type="match status" value="1"/>
</dbReference>
<feature type="transmembrane region" description="Helical" evidence="8">
    <location>
        <begin position="247"/>
        <end position="265"/>
    </location>
</feature>
<dbReference type="RefSeq" id="WP_339588576.1">
    <property type="nucleotide sequence ID" value="NZ_JBBHJZ010000004.1"/>
</dbReference>
<feature type="transmembrane region" description="Helical" evidence="8">
    <location>
        <begin position="108"/>
        <end position="126"/>
    </location>
</feature>
<dbReference type="EMBL" id="JBBHJZ010000004">
    <property type="protein sequence ID" value="MEJ5978637.1"/>
    <property type="molecule type" value="Genomic_DNA"/>
</dbReference>
<dbReference type="SUPFAM" id="SSF103481">
    <property type="entry name" value="Multidrug resistance efflux transporter EmrE"/>
    <property type="match status" value="2"/>
</dbReference>
<accession>A0ABU8S0W1</accession>
<evidence type="ECO:0000259" key="9">
    <source>
        <dbReference type="Pfam" id="PF00892"/>
    </source>
</evidence>
<keyword evidence="7 8" id="KW-0472">Membrane</keyword>
<evidence type="ECO:0000256" key="3">
    <source>
        <dbReference type="ARBA" id="ARBA00022448"/>
    </source>
</evidence>
<keyword evidence="4" id="KW-1003">Cell membrane</keyword>
<dbReference type="Gene3D" id="1.10.3730.20">
    <property type="match status" value="1"/>
</dbReference>
<evidence type="ECO:0000256" key="1">
    <source>
        <dbReference type="ARBA" id="ARBA00004651"/>
    </source>
</evidence>
<evidence type="ECO:0000256" key="7">
    <source>
        <dbReference type="ARBA" id="ARBA00023136"/>
    </source>
</evidence>
<protein>
    <submittedName>
        <fullName evidence="10">EamA family transporter RarD</fullName>
    </submittedName>
</protein>
<dbReference type="InterPro" id="IPR037185">
    <property type="entry name" value="EmrE-like"/>
</dbReference>
<evidence type="ECO:0000256" key="4">
    <source>
        <dbReference type="ARBA" id="ARBA00022475"/>
    </source>
</evidence>
<dbReference type="NCBIfam" id="TIGR00688">
    <property type="entry name" value="rarD"/>
    <property type="match status" value="1"/>
</dbReference>
<evidence type="ECO:0000313" key="11">
    <source>
        <dbReference type="Proteomes" id="UP001361239"/>
    </source>
</evidence>
<keyword evidence="3" id="KW-0813">Transport</keyword>
<evidence type="ECO:0000256" key="2">
    <source>
        <dbReference type="ARBA" id="ARBA00007362"/>
    </source>
</evidence>
<dbReference type="Proteomes" id="UP001361239">
    <property type="component" value="Unassembled WGS sequence"/>
</dbReference>
<feature type="transmembrane region" description="Helical" evidence="8">
    <location>
        <begin position="76"/>
        <end position="96"/>
    </location>
</feature>
<comment type="caution">
    <text evidence="10">The sequence shown here is derived from an EMBL/GenBank/DDBJ whole genome shotgun (WGS) entry which is preliminary data.</text>
</comment>
<evidence type="ECO:0000256" key="5">
    <source>
        <dbReference type="ARBA" id="ARBA00022692"/>
    </source>
</evidence>
<feature type="domain" description="EamA" evidence="9">
    <location>
        <begin position="13"/>
        <end position="148"/>
    </location>
</feature>
<keyword evidence="5 8" id="KW-0812">Transmembrane</keyword>
<feature type="transmembrane region" description="Helical" evidence="8">
    <location>
        <begin position="43"/>
        <end position="60"/>
    </location>
</feature>
<feature type="transmembrane region" description="Helical" evidence="8">
    <location>
        <begin position="183"/>
        <end position="202"/>
    </location>
</feature>
<evidence type="ECO:0000256" key="6">
    <source>
        <dbReference type="ARBA" id="ARBA00022989"/>
    </source>
</evidence>
<reference evidence="10 11" key="1">
    <citation type="submission" date="2024-03" db="EMBL/GenBank/DDBJ databases">
        <authorList>
            <person name="Jo J.-H."/>
        </authorList>
    </citation>
    <scope>NUCLEOTIDE SEQUENCE [LARGE SCALE GENOMIC DNA]</scope>
    <source>
        <strain evidence="10 11">PS1R-30</strain>
    </source>
</reference>
<proteinExistence type="inferred from homology"/>
<keyword evidence="6 8" id="KW-1133">Transmembrane helix</keyword>
<gene>
    <name evidence="10" type="primary">rarD</name>
    <name evidence="10" type="ORF">WG901_18435</name>
</gene>
<evidence type="ECO:0000256" key="8">
    <source>
        <dbReference type="SAM" id="Phobius"/>
    </source>
</evidence>
<feature type="transmembrane region" description="Helical" evidence="8">
    <location>
        <begin position="12"/>
        <end position="31"/>
    </location>
</feature>